<evidence type="ECO:0000313" key="1">
    <source>
        <dbReference type="EMBL" id="ODA34912.1"/>
    </source>
</evidence>
<dbReference type="EMBL" id="LYDR01000039">
    <property type="protein sequence ID" value="ODA34912.1"/>
    <property type="molecule type" value="Genomic_DNA"/>
</dbReference>
<comment type="caution">
    <text evidence="1">The sequence shown here is derived from an EMBL/GenBank/DDBJ whole genome shotgun (WGS) entry which is preliminary data.</text>
</comment>
<name>A0A1C3ENW7_9PLAN</name>
<proteinExistence type="predicted"/>
<sequence length="109" mass="12790">MTTGEFRVILQDRARMPWTSQQIMWFPRSGVDLKRLALEDFTPTFSPSLQLAANCSGKPHHLLKFATICLFLSHIPTEMQVMCQSQGKFLIERPSDDHPDFRWHNRFNR</sequence>
<keyword evidence="2" id="KW-1185">Reference proteome</keyword>
<dbReference type="RefSeq" id="WP_068846436.1">
    <property type="nucleotide sequence ID" value="NZ_LYDR01000039.1"/>
</dbReference>
<dbReference type="AlphaFoldDB" id="A0A1C3ENW7"/>
<dbReference type="Proteomes" id="UP000094828">
    <property type="component" value="Unassembled WGS sequence"/>
</dbReference>
<organism evidence="1 2">
    <name type="scientific">Planctopirus hydrillae</name>
    <dbReference type="NCBI Taxonomy" id="1841610"/>
    <lineage>
        <taxon>Bacteria</taxon>
        <taxon>Pseudomonadati</taxon>
        <taxon>Planctomycetota</taxon>
        <taxon>Planctomycetia</taxon>
        <taxon>Planctomycetales</taxon>
        <taxon>Planctomycetaceae</taxon>
        <taxon>Planctopirus</taxon>
    </lineage>
</organism>
<reference evidence="1 2" key="1">
    <citation type="submission" date="2016-05" db="EMBL/GenBank/DDBJ databases">
        <title>Genomic and physiological characterization of Planctopirus sp. isolated from fresh water lake.</title>
        <authorList>
            <person name="Subhash Y."/>
            <person name="Ramana C."/>
        </authorList>
    </citation>
    <scope>NUCLEOTIDE SEQUENCE [LARGE SCALE GENOMIC DNA]</scope>
    <source>
        <strain evidence="1 2">JC280</strain>
    </source>
</reference>
<protein>
    <submittedName>
        <fullName evidence="1">Uncharacterized protein</fullName>
    </submittedName>
</protein>
<gene>
    <name evidence="1" type="ORF">A6X21_04520</name>
</gene>
<evidence type="ECO:0000313" key="2">
    <source>
        <dbReference type="Proteomes" id="UP000094828"/>
    </source>
</evidence>
<accession>A0A1C3ENW7</accession>
<dbReference type="STRING" id="1841610.A6X21_04520"/>